<dbReference type="InterPro" id="IPR010865">
    <property type="entry name" value="DUF1499"/>
</dbReference>
<accession>A0A934M3F4</accession>
<evidence type="ECO:0000313" key="1">
    <source>
        <dbReference type="EMBL" id="MBI6629789.1"/>
    </source>
</evidence>
<reference evidence="1" key="1">
    <citation type="submission" date="2020-12" db="EMBL/GenBank/DDBJ databases">
        <title>Pontibaca salina gen. nov., sp. nov., isolated from marine sediment.</title>
        <authorList>
            <person name="Bo J."/>
            <person name="Wang S."/>
            <person name="Song X."/>
            <person name="Du Z."/>
        </authorList>
    </citation>
    <scope>NUCLEOTIDE SEQUENCE</scope>
    <source>
        <strain evidence="1">S1109L</strain>
    </source>
</reference>
<keyword evidence="2" id="KW-1185">Reference proteome</keyword>
<dbReference type="AlphaFoldDB" id="A0A934M3F4"/>
<proteinExistence type="predicted"/>
<name>A0A934M3F4_9RHOB</name>
<gene>
    <name evidence="1" type="ORF">JAO82_07815</name>
</gene>
<organism evidence="1 2">
    <name type="scientific">Pontibaca salina</name>
    <dbReference type="NCBI Taxonomy" id="2795731"/>
    <lineage>
        <taxon>Bacteria</taxon>
        <taxon>Pseudomonadati</taxon>
        <taxon>Pseudomonadota</taxon>
        <taxon>Alphaproteobacteria</taxon>
        <taxon>Rhodobacterales</taxon>
        <taxon>Roseobacteraceae</taxon>
        <taxon>Pontibaca</taxon>
    </lineage>
</organism>
<protein>
    <submittedName>
        <fullName evidence="1">DUF1499 domain-containing protein</fullName>
    </submittedName>
</protein>
<dbReference type="Proteomes" id="UP000613255">
    <property type="component" value="Unassembled WGS sequence"/>
</dbReference>
<dbReference type="EMBL" id="JAEIJD010000005">
    <property type="protein sequence ID" value="MBI6629789.1"/>
    <property type="molecule type" value="Genomic_DNA"/>
</dbReference>
<dbReference type="Pfam" id="PF07386">
    <property type="entry name" value="DUF1499"/>
    <property type="match status" value="1"/>
</dbReference>
<sequence>MRYAIVVFWVVLALIAAGITYVRLAPSELGRWHRMPEFQSDSDFENGVNRILKTGPDGLAGLAAVAKAGPRTRLLAGSPAHGMMTWITRTKWIGFPDYTTAVQEGDMLRIHARSRFGKSDLRVNRVRVDGWISQLKPQQNGAGSS</sequence>
<comment type="caution">
    <text evidence="1">The sequence shown here is derived from an EMBL/GenBank/DDBJ whole genome shotgun (WGS) entry which is preliminary data.</text>
</comment>
<evidence type="ECO:0000313" key="2">
    <source>
        <dbReference type="Proteomes" id="UP000613255"/>
    </source>
</evidence>
<dbReference type="RefSeq" id="WP_198685813.1">
    <property type="nucleotide sequence ID" value="NZ_JAEIJD010000005.1"/>
</dbReference>